<name>W9YY91_9EURO</name>
<dbReference type="GeneID" id="19157549"/>
<dbReference type="Proteomes" id="UP000019484">
    <property type="component" value="Unassembled WGS sequence"/>
</dbReference>
<dbReference type="GO" id="GO:0000183">
    <property type="term" value="P:rDNA heterochromatin formation"/>
    <property type="evidence" value="ECO:0007669"/>
    <property type="project" value="TreeGrafter"/>
</dbReference>
<accession>W9YY91</accession>
<dbReference type="GO" id="GO:0030466">
    <property type="term" value="P:silent mating-type cassette heterochromatin formation"/>
    <property type="evidence" value="ECO:0007669"/>
    <property type="project" value="TreeGrafter"/>
</dbReference>
<dbReference type="GO" id="GO:0008270">
    <property type="term" value="F:zinc ion binding"/>
    <property type="evidence" value="ECO:0007669"/>
    <property type="project" value="UniProtKB-KW"/>
</dbReference>
<evidence type="ECO:0000256" key="2">
    <source>
        <dbReference type="SAM" id="MobiDB-lite"/>
    </source>
</evidence>
<keyword evidence="5" id="KW-1185">Reference proteome</keyword>
<feature type="compositionally biased region" description="Basic residues" evidence="2">
    <location>
        <begin position="339"/>
        <end position="350"/>
    </location>
</feature>
<dbReference type="HOGENOM" id="CLU_001743_0_0_1"/>
<feature type="compositionally biased region" description="Polar residues" evidence="2">
    <location>
        <begin position="391"/>
        <end position="401"/>
    </location>
</feature>
<sequence length="1163" mass="126831">MASSPAEGVSIRTIRLKVLYTFDVEQKDNHLARWPHSMEVQTAFVDDVNQIGVIDLRTCLEAVTTASPELATHPENDYTVYAYDYSEPDTPLVGQGLLSRAFGADQGQGAGNDNDSMVTGKITKNVMGLFSKNAQEMLEVRLRLTPVSTFSQTRYRSGSVSSQDGIRPQWSNSSLTQAMPSATSPVDTSGLEAMQRMLTRENMQNSGPISRPGTPNASQSLNAPARQAGPLSRPSSRAGMRQPSHARRDSFNSGYYSGDDIVEEGTARKRAKITKVDWPTKSDLNIERQPESLRVAASIASSVRLHRPIALNPATAGQAGVSSEEPVRPPTPIPVNKSGKPRGRPGRPRKNPISNLVHGAQIRGSSPNLESAPQPELLNVPITSPEDTRARSVSSTPANIPSSPPVMPEQQHSVITSPALPPMADHGHDSGFMSENFDELFGDDQTLHFGDFIVDKPDGQGDHETGWERHNNATAMYPSVFEDGNELEDHPTIQTKSNMVPPAPPALSRPLARAQSYTPAPRTNMSSPRLAPAPIPRARQIMEEQRDQQRMKTLAPAPVPKSDPPSRAFQRSQTWAPDSDAVMSDAPTSEESRAKAASRKKVGKEQTKARLEAAIANGEMPPFCDNCGSIETPAWRRAYAKTFKCNWDDVETSLDTGECCYKEILEHNPDGSVKAFRGYKVERRAGDEADQWVSILLCNPCGLWFHKQKCPRPPEKWQKKDPKERGKRKRNSNSSKLPKKANGTLNPKSDAQTPASDDSSPADTATEAPDVDENENEASNNGDFMADDVEPQLPPMLRTLRASSADPGPRGLQASFRPRGPSRQIQSSPGQAHGSEGVPIEIDLTPKPVRRQLFPSPDKVQVRSDPLPATSSFNATTHPHLPAFVRRSPRLNKTRDAFELSAGGVEVAVDGKENVAPVQAPAIMDDGLADLFEEGPVDVELPPMTPTPKRRSERLLLKTPSKTPQRQFGAGLSPNAELHPSFRTPKAKSAGHPALTALLGTVHKDVLEMTPFSRSIHEALTSDLPPPMDLSEEEKALLRGSSKRNTPNKALSFDFPDLPSLKNSSPVSHEQLLNFNFSELTTDHLNSDCPDPFHANATMPSSPPPGLFSFLDTDEHILWEGMLSADGTPLDGQSAFADSHTEGAKATKLPHPVRRSPRKQQPE</sequence>
<dbReference type="GO" id="GO:0043565">
    <property type="term" value="F:sequence-specific DNA binding"/>
    <property type="evidence" value="ECO:0007669"/>
    <property type="project" value="InterPro"/>
</dbReference>
<evidence type="ECO:0000259" key="3">
    <source>
        <dbReference type="PROSITE" id="PS50114"/>
    </source>
</evidence>
<feature type="region of interest" description="Disordered" evidence="2">
    <location>
        <begin position="1128"/>
        <end position="1163"/>
    </location>
</feature>
<dbReference type="SUPFAM" id="SSF57716">
    <property type="entry name" value="Glucocorticoid receptor-like (DNA-binding domain)"/>
    <property type="match status" value="1"/>
</dbReference>
<dbReference type="EMBL" id="AMWN01000002">
    <property type="protein sequence ID" value="EXJ94256.1"/>
    <property type="molecule type" value="Genomic_DNA"/>
</dbReference>
<feature type="region of interest" description="Disordered" evidence="2">
    <location>
        <begin position="712"/>
        <end position="881"/>
    </location>
</feature>
<dbReference type="GO" id="GO:0006357">
    <property type="term" value="P:regulation of transcription by RNA polymerase II"/>
    <property type="evidence" value="ECO:0007669"/>
    <property type="project" value="TreeGrafter"/>
</dbReference>
<feature type="region of interest" description="Disordered" evidence="2">
    <location>
        <begin position="496"/>
        <end position="605"/>
    </location>
</feature>
<feature type="region of interest" description="Disordered" evidence="2">
    <location>
        <begin position="203"/>
        <end position="258"/>
    </location>
</feature>
<protein>
    <recommendedName>
        <fullName evidence="3">GATA-type domain-containing protein</fullName>
    </recommendedName>
</protein>
<dbReference type="Pfam" id="PF25823">
    <property type="entry name" value="Ams2-SPT21_N"/>
    <property type="match status" value="1"/>
</dbReference>
<feature type="compositionally biased region" description="Low complexity" evidence="2">
    <location>
        <begin position="528"/>
        <end position="539"/>
    </location>
</feature>
<dbReference type="Gene3D" id="3.30.50.10">
    <property type="entry name" value="Erythroid Transcription Factor GATA-1, subunit A"/>
    <property type="match status" value="1"/>
</dbReference>
<keyword evidence="1" id="KW-0863">Zinc-finger</keyword>
<dbReference type="InterPro" id="IPR013088">
    <property type="entry name" value="Znf_NHR/GATA"/>
</dbReference>
<dbReference type="InterPro" id="IPR057725">
    <property type="entry name" value="Ams2-SPT21_N"/>
</dbReference>
<feature type="domain" description="GATA-type" evidence="3">
    <location>
        <begin position="624"/>
        <end position="646"/>
    </location>
</feature>
<comment type="caution">
    <text evidence="4">The sequence shown here is derived from an EMBL/GenBank/DDBJ whole genome shotgun (WGS) entry which is preliminary data.</text>
</comment>
<reference evidence="4 5" key="1">
    <citation type="submission" date="2013-03" db="EMBL/GenBank/DDBJ databases">
        <title>The Genome Sequence of Capronia coronata CBS 617.96.</title>
        <authorList>
            <consortium name="The Broad Institute Genomics Platform"/>
            <person name="Cuomo C."/>
            <person name="de Hoog S."/>
            <person name="Gorbushina A."/>
            <person name="Walker B."/>
            <person name="Young S.K."/>
            <person name="Zeng Q."/>
            <person name="Gargeya S."/>
            <person name="Fitzgerald M."/>
            <person name="Haas B."/>
            <person name="Abouelleil A."/>
            <person name="Allen A.W."/>
            <person name="Alvarado L."/>
            <person name="Arachchi H.M."/>
            <person name="Berlin A.M."/>
            <person name="Chapman S.B."/>
            <person name="Gainer-Dewar J."/>
            <person name="Goldberg J."/>
            <person name="Griggs A."/>
            <person name="Gujja S."/>
            <person name="Hansen M."/>
            <person name="Howarth C."/>
            <person name="Imamovic A."/>
            <person name="Ireland A."/>
            <person name="Larimer J."/>
            <person name="McCowan C."/>
            <person name="Murphy C."/>
            <person name="Pearson M."/>
            <person name="Poon T.W."/>
            <person name="Priest M."/>
            <person name="Roberts A."/>
            <person name="Saif S."/>
            <person name="Shea T."/>
            <person name="Sisk P."/>
            <person name="Sykes S."/>
            <person name="Wortman J."/>
            <person name="Nusbaum C."/>
            <person name="Birren B."/>
        </authorList>
    </citation>
    <scope>NUCLEOTIDE SEQUENCE [LARGE SCALE GENOMIC DNA]</scope>
    <source>
        <strain evidence="4 5">CBS 617.96</strain>
    </source>
</reference>
<dbReference type="PANTHER" id="PTHR39147">
    <property type="entry name" value="PROTEIN SPT21"/>
    <property type="match status" value="1"/>
</dbReference>
<dbReference type="RefSeq" id="XP_007721750.1">
    <property type="nucleotide sequence ID" value="XM_007723560.1"/>
</dbReference>
<dbReference type="AlphaFoldDB" id="W9YY91"/>
<feature type="compositionally biased region" description="Basic and acidic residues" evidence="2">
    <location>
        <begin position="540"/>
        <end position="550"/>
    </location>
</feature>
<keyword evidence="1" id="KW-0479">Metal-binding</keyword>
<proteinExistence type="predicted"/>
<feature type="region of interest" description="Disordered" evidence="2">
    <location>
        <begin position="154"/>
        <end position="187"/>
    </location>
</feature>
<dbReference type="OrthoDB" id="3199820at2759"/>
<feature type="compositionally biased region" description="Basic and acidic residues" evidence="2">
    <location>
        <begin position="712"/>
        <end position="724"/>
    </location>
</feature>
<dbReference type="PROSITE" id="PS50114">
    <property type="entry name" value="GATA_ZN_FINGER_2"/>
    <property type="match status" value="1"/>
</dbReference>
<dbReference type="PANTHER" id="PTHR39147:SF1">
    <property type="entry name" value="PROTEIN SPT21"/>
    <property type="match status" value="1"/>
</dbReference>
<feature type="compositionally biased region" description="Polar residues" evidence="2">
    <location>
        <begin position="743"/>
        <end position="763"/>
    </location>
</feature>
<feature type="compositionally biased region" description="Polar residues" evidence="2">
    <location>
        <begin position="203"/>
        <end position="222"/>
    </location>
</feature>
<dbReference type="InterPro" id="IPR042403">
    <property type="entry name" value="Spt21/Ams2"/>
</dbReference>
<dbReference type="InterPro" id="IPR000679">
    <property type="entry name" value="Znf_GATA"/>
</dbReference>
<evidence type="ECO:0000256" key="1">
    <source>
        <dbReference type="PROSITE-ProRule" id="PRU00094"/>
    </source>
</evidence>
<dbReference type="eggNOG" id="ENOG502QUGJ">
    <property type="taxonomic scope" value="Eukaryota"/>
</dbReference>
<gene>
    <name evidence="4" type="ORF">A1O1_02649</name>
</gene>
<organism evidence="4 5">
    <name type="scientific">Capronia coronata CBS 617.96</name>
    <dbReference type="NCBI Taxonomy" id="1182541"/>
    <lineage>
        <taxon>Eukaryota</taxon>
        <taxon>Fungi</taxon>
        <taxon>Dikarya</taxon>
        <taxon>Ascomycota</taxon>
        <taxon>Pezizomycotina</taxon>
        <taxon>Eurotiomycetes</taxon>
        <taxon>Chaetothyriomycetidae</taxon>
        <taxon>Chaetothyriales</taxon>
        <taxon>Herpotrichiellaceae</taxon>
        <taxon>Capronia</taxon>
    </lineage>
</organism>
<feature type="region of interest" description="Disordered" evidence="2">
    <location>
        <begin position="314"/>
        <end position="410"/>
    </location>
</feature>
<evidence type="ECO:0000313" key="5">
    <source>
        <dbReference type="Proteomes" id="UP000019484"/>
    </source>
</evidence>
<keyword evidence="1" id="KW-0862">Zinc</keyword>
<evidence type="ECO:0000313" key="4">
    <source>
        <dbReference type="EMBL" id="EXJ94256.1"/>
    </source>
</evidence>
<feature type="compositionally biased region" description="Basic residues" evidence="2">
    <location>
        <begin position="1151"/>
        <end position="1163"/>
    </location>
</feature>
<feature type="compositionally biased region" description="Polar residues" evidence="2">
    <location>
        <begin position="515"/>
        <end position="527"/>
    </location>
</feature>